<name>A0AAV5KHL1_9ROSI</name>
<accession>A0AAV5KHL1</accession>
<dbReference type="EMBL" id="BPVZ01000064">
    <property type="protein sequence ID" value="GKV24049.1"/>
    <property type="molecule type" value="Genomic_DNA"/>
</dbReference>
<dbReference type="AlphaFoldDB" id="A0AAV5KHL1"/>
<proteinExistence type="predicted"/>
<reference evidence="1 2" key="1">
    <citation type="journal article" date="2021" name="Commun. Biol.">
        <title>The genome of Shorea leprosula (Dipterocarpaceae) highlights the ecological relevance of drought in aseasonal tropical rainforests.</title>
        <authorList>
            <person name="Ng K.K.S."/>
            <person name="Kobayashi M.J."/>
            <person name="Fawcett J.A."/>
            <person name="Hatakeyama M."/>
            <person name="Paape T."/>
            <person name="Ng C.H."/>
            <person name="Ang C.C."/>
            <person name="Tnah L.H."/>
            <person name="Lee C.T."/>
            <person name="Nishiyama T."/>
            <person name="Sese J."/>
            <person name="O'Brien M.J."/>
            <person name="Copetti D."/>
            <person name="Mohd Noor M.I."/>
            <person name="Ong R.C."/>
            <person name="Putra M."/>
            <person name="Sireger I.Z."/>
            <person name="Indrioko S."/>
            <person name="Kosugi Y."/>
            <person name="Izuno A."/>
            <person name="Isagi Y."/>
            <person name="Lee S.L."/>
            <person name="Shimizu K.K."/>
        </authorList>
    </citation>
    <scope>NUCLEOTIDE SEQUENCE [LARGE SCALE GENOMIC DNA]</scope>
    <source>
        <strain evidence="1">214</strain>
    </source>
</reference>
<organism evidence="1 2">
    <name type="scientific">Rubroshorea leprosula</name>
    <dbReference type="NCBI Taxonomy" id="152421"/>
    <lineage>
        <taxon>Eukaryota</taxon>
        <taxon>Viridiplantae</taxon>
        <taxon>Streptophyta</taxon>
        <taxon>Embryophyta</taxon>
        <taxon>Tracheophyta</taxon>
        <taxon>Spermatophyta</taxon>
        <taxon>Magnoliopsida</taxon>
        <taxon>eudicotyledons</taxon>
        <taxon>Gunneridae</taxon>
        <taxon>Pentapetalae</taxon>
        <taxon>rosids</taxon>
        <taxon>malvids</taxon>
        <taxon>Malvales</taxon>
        <taxon>Dipterocarpaceae</taxon>
        <taxon>Rubroshorea</taxon>
    </lineage>
</organism>
<gene>
    <name evidence="1" type="ORF">SLEP1_g33711</name>
</gene>
<comment type="caution">
    <text evidence="1">The sequence shown here is derived from an EMBL/GenBank/DDBJ whole genome shotgun (WGS) entry which is preliminary data.</text>
</comment>
<protein>
    <submittedName>
        <fullName evidence="1">Uncharacterized protein</fullName>
    </submittedName>
</protein>
<keyword evidence="2" id="KW-1185">Reference proteome</keyword>
<dbReference type="Proteomes" id="UP001054252">
    <property type="component" value="Unassembled WGS sequence"/>
</dbReference>
<sequence length="62" mass="7050">MPLSFSSDLSEPLVKKLNLNDCWFVDTAARFKPPNEKSNEALSSEMVKIGSHELNIKSHFRD</sequence>
<evidence type="ECO:0000313" key="2">
    <source>
        <dbReference type="Proteomes" id="UP001054252"/>
    </source>
</evidence>
<evidence type="ECO:0000313" key="1">
    <source>
        <dbReference type="EMBL" id="GKV24049.1"/>
    </source>
</evidence>